<organism evidence="1 2">
    <name type="scientific">Occultella gossypii</name>
    <dbReference type="NCBI Taxonomy" id="2800820"/>
    <lineage>
        <taxon>Bacteria</taxon>
        <taxon>Bacillati</taxon>
        <taxon>Actinomycetota</taxon>
        <taxon>Actinomycetes</taxon>
        <taxon>Micrococcales</taxon>
        <taxon>Ruaniaceae</taxon>
        <taxon>Occultella</taxon>
    </lineage>
</organism>
<evidence type="ECO:0000313" key="1">
    <source>
        <dbReference type="EMBL" id="MBZ2195093.1"/>
    </source>
</evidence>
<keyword evidence="2" id="KW-1185">Reference proteome</keyword>
<protein>
    <submittedName>
        <fullName evidence="1">Uncharacterized protein</fullName>
    </submittedName>
</protein>
<dbReference type="RefSeq" id="WP_223402648.1">
    <property type="nucleotide sequence ID" value="NZ_JAGSHT010000002.1"/>
</dbReference>
<comment type="caution">
    <text evidence="1">The sequence shown here is derived from an EMBL/GenBank/DDBJ whole genome shotgun (WGS) entry which is preliminary data.</text>
</comment>
<dbReference type="Proteomes" id="UP000826651">
    <property type="component" value="Unassembled WGS sequence"/>
</dbReference>
<evidence type="ECO:0000313" key="2">
    <source>
        <dbReference type="Proteomes" id="UP000826651"/>
    </source>
</evidence>
<accession>A0ABS7S430</accession>
<dbReference type="EMBL" id="JAGSHT010000002">
    <property type="protein sequence ID" value="MBZ2195093.1"/>
    <property type="molecule type" value="Genomic_DNA"/>
</dbReference>
<gene>
    <name evidence="1" type="ORF">KCQ71_02915</name>
</gene>
<reference evidence="1 2" key="1">
    <citation type="submission" date="2021-04" db="EMBL/GenBank/DDBJ databases">
        <title>Ruania sp. nov., isolated from sandy soil of mangrove forest.</title>
        <authorList>
            <person name="Ge X."/>
            <person name="Huang R."/>
            <person name="Liu W."/>
        </authorList>
    </citation>
    <scope>NUCLEOTIDE SEQUENCE [LARGE SCALE GENOMIC DNA]</scope>
    <source>
        <strain evidence="1 2">N2-46</strain>
    </source>
</reference>
<sequence>MGHLKEPVVVGLWLGGAEPVVTISEGSGHLGSGGAMWLEEVLTESGGLQQRWEQAFAQAGALWVVPFLGRVAAGEQVAEDEIVNAYRQRHGTEPAVRVSWHA</sequence>
<name>A0ABS7S430_9MICO</name>
<proteinExistence type="predicted"/>